<evidence type="ECO:0000256" key="1">
    <source>
        <dbReference type="ARBA" id="ARBA00022722"/>
    </source>
</evidence>
<dbReference type="Proteomes" id="UP001652642">
    <property type="component" value="Chromosome 13"/>
</dbReference>
<evidence type="ECO:0000313" key="10">
    <source>
        <dbReference type="Proteomes" id="UP001652642"/>
    </source>
</evidence>
<dbReference type="PANTHER" id="PTHR23044:SF61">
    <property type="entry name" value="3'-5' EXORIBONUCLEASE 1-RELATED"/>
    <property type="match status" value="1"/>
</dbReference>
<evidence type="ECO:0000259" key="9">
    <source>
        <dbReference type="PROSITE" id="PS51999"/>
    </source>
</evidence>
<keyword evidence="6" id="KW-0269">Exonuclease</keyword>
<reference evidence="11" key="1">
    <citation type="submission" date="2025-08" db="UniProtKB">
        <authorList>
            <consortium name="RefSeq"/>
        </authorList>
    </citation>
    <scope>IDENTIFICATION</scope>
</reference>
<evidence type="ECO:0000256" key="4">
    <source>
        <dbReference type="ARBA" id="ARBA00022801"/>
    </source>
</evidence>
<proteinExistence type="predicted"/>
<dbReference type="InterPro" id="IPR047201">
    <property type="entry name" value="ERI-1_3'hExo-like"/>
</dbReference>
<keyword evidence="1" id="KW-0540">Nuclease</keyword>
<dbReference type="Pfam" id="PF06839">
    <property type="entry name" value="Zn_ribbon_GRF"/>
    <property type="match status" value="1"/>
</dbReference>
<evidence type="ECO:0000256" key="3">
    <source>
        <dbReference type="ARBA" id="ARBA00022771"/>
    </source>
</evidence>
<feature type="compositionally biased region" description="Polar residues" evidence="8">
    <location>
        <begin position="639"/>
        <end position="659"/>
    </location>
</feature>
<dbReference type="InterPro" id="IPR036397">
    <property type="entry name" value="RNaseH_sf"/>
</dbReference>
<keyword evidence="10" id="KW-1185">Reference proteome</keyword>
<feature type="region of interest" description="Disordered" evidence="8">
    <location>
        <begin position="639"/>
        <end position="672"/>
    </location>
</feature>
<dbReference type="RefSeq" id="XP_072838648.1">
    <property type="nucleotide sequence ID" value="XM_072982547.1"/>
</dbReference>
<evidence type="ECO:0000256" key="6">
    <source>
        <dbReference type="ARBA" id="ARBA00022839"/>
    </source>
</evidence>
<keyword evidence="2" id="KW-0479">Metal-binding</keyword>
<evidence type="ECO:0000313" key="11">
    <source>
        <dbReference type="RefSeq" id="XP_072838648.1"/>
    </source>
</evidence>
<dbReference type="InterPro" id="IPR012337">
    <property type="entry name" value="RNaseH-like_sf"/>
</dbReference>
<evidence type="ECO:0000256" key="2">
    <source>
        <dbReference type="ARBA" id="ARBA00022723"/>
    </source>
</evidence>
<evidence type="ECO:0000256" key="7">
    <source>
        <dbReference type="PROSITE-ProRule" id="PRU01343"/>
    </source>
</evidence>
<dbReference type="GeneID" id="110082213"/>
<accession>A0ABM5EZR6</accession>
<dbReference type="CDD" id="cd06133">
    <property type="entry name" value="ERI-1_3'hExo_like"/>
    <property type="match status" value="1"/>
</dbReference>
<gene>
    <name evidence="11" type="primary">ERI2</name>
</gene>
<protein>
    <submittedName>
        <fullName evidence="11">ERI1 exoribonuclease 2 isoform X1</fullName>
    </submittedName>
</protein>
<dbReference type="PANTHER" id="PTHR23044">
    <property type="entry name" value="3'-5' EXONUCLEASE ERI1-RELATED"/>
    <property type="match status" value="1"/>
</dbReference>
<dbReference type="SUPFAM" id="SSF53098">
    <property type="entry name" value="Ribonuclease H-like"/>
    <property type="match status" value="1"/>
</dbReference>
<name>A0ABM5EZR6_9SAUR</name>
<sequence>MATKRLARQLGIIRRLSKTSLSDQSRDRPKLRQLFSYLIVIDFESTCWNDNRKCYTQEIIEFPAVLLNTSNGEMESEFHAYVQPQEHPILSEFCTELTGITQNQVDEGVPLRICLSQFSKWIQKLQTEKNIIFSSSHSSGAASEGQLCAFVTWSDWDLGVCLHYECKRKQLRKPAILNSWIDLRATYKLFYSRKPQGLNNALQDVGIVFAGREHSGMDDSRNTARLAWRMIRDGCVMKITKSLDKVPPPKNSIARFLSLKATSGPLLGSKDGAETSCLEKNRKDEVATEMKNNKENQQQTLAPVRLRGDTHVLSKTKANEHDLVPSCLNLYAGKQKSSLGHFQPSSSNSLNIQNGLNNEHLISNVSADKPGLVLVPTVISTVNISNIDISTTSDCLSMLADWEDVPLIPESQDDQSSESSNLMTDLNNETLLMAGERMEMNHSKVMNSASESVSEDVLNMETSKSIQYRSPDTTIYNTGMGLSKFSNSSEFKLPPPKANISSADASNCKNLFAHSSDAPKRKPSSPKYLPPAKKVPFAVYEDKDTTSSCNSGLHEVSFTVLKSSVNLNQSLRTTEIGRVTPPLCKCGRRARRLCVSNGGPNHGKIFYSCPVGKQGGSKKSCGYFKWEHSLLKEKLTSPSTSNVRGLFSPRTSCSSSGNSQKRHLGLRPSMRT</sequence>
<keyword evidence="3 7" id="KW-0863">Zinc-finger</keyword>
<dbReference type="InterPro" id="IPR013520">
    <property type="entry name" value="Ribonucl_H"/>
</dbReference>
<keyword evidence="5" id="KW-0862">Zinc</keyword>
<dbReference type="InterPro" id="IPR010666">
    <property type="entry name" value="Znf_GRF"/>
</dbReference>
<feature type="domain" description="GRF-type" evidence="9">
    <location>
        <begin position="584"/>
        <end position="630"/>
    </location>
</feature>
<dbReference type="SMART" id="SM00479">
    <property type="entry name" value="EXOIII"/>
    <property type="match status" value="1"/>
</dbReference>
<dbReference type="PROSITE" id="PS51999">
    <property type="entry name" value="ZF_GRF"/>
    <property type="match status" value="1"/>
</dbReference>
<dbReference type="InterPro" id="IPR051274">
    <property type="entry name" value="3-5_Exoribonuclease"/>
</dbReference>
<organism evidence="10 11">
    <name type="scientific">Pogona vitticeps</name>
    <name type="common">central bearded dragon</name>
    <dbReference type="NCBI Taxonomy" id="103695"/>
    <lineage>
        <taxon>Eukaryota</taxon>
        <taxon>Metazoa</taxon>
        <taxon>Chordata</taxon>
        <taxon>Craniata</taxon>
        <taxon>Vertebrata</taxon>
        <taxon>Euteleostomi</taxon>
        <taxon>Lepidosauria</taxon>
        <taxon>Squamata</taxon>
        <taxon>Bifurcata</taxon>
        <taxon>Unidentata</taxon>
        <taxon>Episquamata</taxon>
        <taxon>Toxicofera</taxon>
        <taxon>Iguania</taxon>
        <taxon>Acrodonta</taxon>
        <taxon>Agamidae</taxon>
        <taxon>Amphibolurinae</taxon>
        <taxon>Pogona</taxon>
    </lineage>
</organism>
<dbReference type="Pfam" id="PF00929">
    <property type="entry name" value="RNase_T"/>
    <property type="match status" value="1"/>
</dbReference>
<evidence type="ECO:0000256" key="5">
    <source>
        <dbReference type="ARBA" id="ARBA00022833"/>
    </source>
</evidence>
<keyword evidence="4" id="KW-0378">Hydrolase</keyword>
<dbReference type="Gene3D" id="3.30.420.10">
    <property type="entry name" value="Ribonuclease H-like superfamily/Ribonuclease H"/>
    <property type="match status" value="1"/>
</dbReference>
<evidence type="ECO:0000256" key="8">
    <source>
        <dbReference type="SAM" id="MobiDB-lite"/>
    </source>
</evidence>